<dbReference type="InterPro" id="IPR039907">
    <property type="entry name" value="NOB1"/>
</dbReference>
<dbReference type="CDD" id="cd09876">
    <property type="entry name" value="PIN_Nob1-like"/>
    <property type="match status" value="1"/>
</dbReference>
<dbReference type="Pfam" id="PF17146">
    <property type="entry name" value="PIN_6"/>
    <property type="match status" value="1"/>
</dbReference>
<name>X1D308_9ZZZZ</name>
<evidence type="ECO:0000256" key="3">
    <source>
        <dbReference type="ARBA" id="ARBA00022801"/>
    </source>
</evidence>
<comment type="caution">
    <text evidence="5">The sequence shown here is derived from an EMBL/GenBank/DDBJ whole genome shotgun (WGS) entry which is preliminary data.</text>
</comment>
<evidence type="ECO:0000259" key="4">
    <source>
        <dbReference type="Pfam" id="PF17146"/>
    </source>
</evidence>
<evidence type="ECO:0000313" key="5">
    <source>
        <dbReference type="EMBL" id="GAG90901.1"/>
    </source>
</evidence>
<dbReference type="InterPro" id="IPR033411">
    <property type="entry name" value="Ribonuclease_PIN"/>
</dbReference>
<reference evidence="5" key="1">
    <citation type="journal article" date="2014" name="Front. Microbiol.">
        <title>High frequency of phylogenetically diverse reductive dehalogenase-homologous genes in deep subseafloor sedimentary metagenomes.</title>
        <authorList>
            <person name="Kawai M."/>
            <person name="Futagami T."/>
            <person name="Toyoda A."/>
            <person name="Takaki Y."/>
            <person name="Nishi S."/>
            <person name="Hori S."/>
            <person name="Arai W."/>
            <person name="Tsubouchi T."/>
            <person name="Morono Y."/>
            <person name="Uchiyama I."/>
            <person name="Ito T."/>
            <person name="Fujiyama A."/>
            <person name="Inagaki F."/>
            <person name="Takami H."/>
        </authorList>
    </citation>
    <scope>NUCLEOTIDE SEQUENCE</scope>
    <source>
        <strain evidence="5">Expedition CK06-06</strain>
    </source>
</reference>
<feature type="non-terminal residue" evidence="5">
    <location>
        <position position="1"/>
    </location>
</feature>
<dbReference type="PANTHER" id="PTHR12814">
    <property type="entry name" value="RNA-BINDING PROTEIN NOB1"/>
    <property type="match status" value="1"/>
</dbReference>
<dbReference type="GO" id="GO:0030490">
    <property type="term" value="P:maturation of SSU-rRNA"/>
    <property type="evidence" value="ECO:0007669"/>
    <property type="project" value="TreeGrafter"/>
</dbReference>
<dbReference type="EMBL" id="BART01027196">
    <property type="protein sequence ID" value="GAG90901.1"/>
    <property type="molecule type" value="Genomic_DNA"/>
</dbReference>
<protein>
    <recommendedName>
        <fullName evidence="4">Ribonuclease PIN domain-containing protein</fullName>
    </recommendedName>
</protein>
<keyword evidence="3" id="KW-0378">Hydrolase</keyword>
<feature type="domain" description="Ribonuclease PIN" evidence="4">
    <location>
        <begin position="1"/>
        <end position="78"/>
    </location>
</feature>
<gene>
    <name evidence="5" type="ORF">S01H4_48273</name>
</gene>
<keyword evidence="1" id="KW-0540">Nuclease</keyword>
<dbReference type="PANTHER" id="PTHR12814:SF2">
    <property type="entry name" value="RNA-BINDING PROTEIN NOB1"/>
    <property type="match status" value="1"/>
</dbReference>
<dbReference type="GO" id="GO:0046872">
    <property type="term" value="F:metal ion binding"/>
    <property type="evidence" value="ECO:0007669"/>
    <property type="project" value="UniProtKB-KW"/>
</dbReference>
<accession>X1D308</accession>
<evidence type="ECO:0000256" key="2">
    <source>
        <dbReference type="ARBA" id="ARBA00022723"/>
    </source>
</evidence>
<proteinExistence type="predicted"/>
<dbReference type="GO" id="GO:0030688">
    <property type="term" value="C:preribosome, small subunit precursor"/>
    <property type="evidence" value="ECO:0007669"/>
    <property type="project" value="TreeGrafter"/>
</dbReference>
<keyword evidence="2" id="KW-0479">Metal-binding</keyword>
<dbReference type="GO" id="GO:0004521">
    <property type="term" value="F:RNA endonuclease activity"/>
    <property type="evidence" value="ECO:0007669"/>
    <property type="project" value="TreeGrafter"/>
</dbReference>
<sequence>ETIVTTTEIINEIKVEKYKEKNRNILQRIELAIELKKLVIKEPTEYYIKLVEEKSKITGDINALSKTDIGLVALALELIKTANNEIVIYTNDYSMENLCSELNLKFKTLFKNGIKNKIYFEVYCPYCKTTYKSEDLNKNCERCGLKLRRRFLKKEKL</sequence>
<organism evidence="5">
    <name type="scientific">marine sediment metagenome</name>
    <dbReference type="NCBI Taxonomy" id="412755"/>
    <lineage>
        <taxon>unclassified sequences</taxon>
        <taxon>metagenomes</taxon>
        <taxon>ecological metagenomes</taxon>
    </lineage>
</organism>
<dbReference type="Gene3D" id="3.40.50.1010">
    <property type="entry name" value="5'-nuclease"/>
    <property type="match status" value="1"/>
</dbReference>
<evidence type="ECO:0000256" key="1">
    <source>
        <dbReference type="ARBA" id="ARBA00022722"/>
    </source>
</evidence>
<dbReference type="AlphaFoldDB" id="X1D308"/>
<dbReference type="GO" id="GO:0016787">
    <property type="term" value="F:hydrolase activity"/>
    <property type="evidence" value="ECO:0007669"/>
    <property type="project" value="UniProtKB-KW"/>
</dbReference>